<dbReference type="AlphaFoldDB" id="A0A4Y6U7F8"/>
<feature type="domain" description="Alginate export" evidence="2">
    <location>
        <begin position="322"/>
        <end position="713"/>
    </location>
</feature>
<organism evidence="3 4">
    <name type="scientific">Formicincola oecophyllae</name>
    <dbReference type="NCBI Taxonomy" id="2558361"/>
    <lineage>
        <taxon>Bacteria</taxon>
        <taxon>Pseudomonadati</taxon>
        <taxon>Pseudomonadota</taxon>
        <taxon>Alphaproteobacteria</taxon>
        <taxon>Acetobacterales</taxon>
        <taxon>Acetobacteraceae</taxon>
        <taxon>Formicincola</taxon>
    </lineage>
</organism>
<dbReference type="OrthoDB" id="311329at2"/>
<evidence type="ECO:0000256" key="1">
    <source>
        <dbReference type="SAM" id="Coils"/>
    </source>
</evidence>
<dbReference type="KEGG" id="swf:E3E12_02940"/>
<name>A0A4Y6U7F8_9PROT</name>
<protein>
    <recommendedName>
        <fullName evidence="2">Alginate export domain-containing protein</fullName>
    </recommendedName>
</protein>
<keyword evidence="4" id="KW-1185">Reference proteome</keyword>
<sequence>MQGWGAMKKCGCGKGLKAALRPCLCVLPYVGVALLGLACVPPALAQSAAVGSVLSGYPAAPRVSADKTPDASPLWSAVRHDIKTPHAVGSHVGPDVLRLSGHDVDGHKGPVPLLGGPGGEKPLPDAHWGVGALPENMPATAARPHNAEHGVAEVEEEEEQEEAEADIARDRAMEKREIAEEEAAAKAERLKAQAAAAQPAKDETEVMFVHPHKRSAMPPVMPELPPSERPAEVELYPLTGMSGQPMQVTEEQNRRSPNRHQGNWGAFNFGDGEFAGFGPVGTYGVSPWAEDWSRLCNPKNRKDLLDPLKYVDLGLGGQCNSWVTFSGESRLNNWYQSQPLLGHVGHQGAGQFYVRNLLGADFHFGPHFRVFGQLSNADAGGWNYYGYSAAYRQTLDVQQLFAEIKWNMLGAKTGLMLGRQQFLDAPSWLLYEGVYPGIPQSWNGGRYYMMWNSFRLDFYDFIKTKLNPNSRNHVFGGAFDPKLDLYGITGGWALPRMLPKTQNIRSFLYLYWLGFHYDGTWAKAQGSGAGEQMRQNLALRWYTSAKEWELDMGAVMQRGSYKGENGQRRPVHAYGARIMADWRPAWAPWHSFVGGAAELYSGGRQRRNGAVTDFEAPFSPSGTLIDAGGNFGRSNMYYLAPLLSTVPTSWISLRARLPFMWRQHKSGGLVSAFGPYALPADPILLHKAGRYIGFDPQLEADIQLGQHVKFLIFGGDVRMSKGMRRAGFHDDAWLYSTLDFRF</sequence>
<dbReference type="Pfam" id="PF13372">
    <property type="entry name" value="Alginate_exp"/>
    <property type="match status" value="1"/>
</dbReference>
<evidence type="ECO:0000313" key="3">
    <source>
        <dbReference type="EMBL" id="QDH13329.1"/>
    </source>
</evidence>
<evidence type="ECO:0000259" key="2">
    <source>
        <dbReference type="Pfam" id="PF13372"/>
    </source>
</evidence>
<proteinExistence type="predicted"/>
<evidence type="ECO:0000313" key="4">
    <source>
        <dbReference type="Proteomes" id="UP000318709"/>
    </source>
</evidence>
<gene>
    <name evidence="3" type="ORF">E3E12_02940</name>
</gene>
<dbReference type="InterPro" id="IPR025388">
    <property type="entry name" value="Alginate_export_dom"/>
</dbReference>
<reference evidence="3 4" key="1">
    <citation type="submission" date="2019-03" db="EMBL/GenBank/DDBJ databases">
        <title>The complete genome sequence of Swingsia_sp. F3b2 LMG30590(T).</title>
        <authorList>
            <person name="Chua K.-O."/>
            <person name="Chan K.-G."/>
            <person name="See-Too W.-S."/>
        </authorList>
    </citation>
    <scope>NUCLEOTIDE SEQUENCE [LARGE SCALE GENOMIC DNA]</scope>
    <source>
        <strain evidence="3 4">F3b2</strain>
    </source>
</reference>
<accession>A0A4Y6U7F8</accession>
<dbReference type="Proteomes" id="UP000318709">
    <property type="component" value="Chromosome"/>
</dbReference>
<feature type="coiled-coil region" evidence="1">
    <location>
        <begin position="151"/>
        <end position="193"/>
    </location>
</feature>
<dbReference type="EMBL" id="CP038231">
    <property type="protein sequence ID" value="QDH13329.1"/>
    <property type="molecule type" value="Genomic_DNA"/>
</dbReference>
<keyword evidence="1" id="KW-0175">Coiled coil</keyword>